<dbReference type="SUPFAM" id="SSF52172">
    <property type="entry name" value="CheY-like"/>
    <property type="match status" value="1"/>
</dbReference>
<dbReference type="PANTHER" id="PTHR43156">
    <property type="entry name" value="STAGE II SPORULATION PROTEIN E-RELATED"/>
    <property type="match status" value="1"/>
</dbReference>
<dbReference type="PROSITE" id="PS50110">
    <property type="entry name" value="RESPONSE_REGULATORY"/>
    <property type="match status" value="1"/>
</dbReference>
<gene>
    <name evidence="5" type="ORF">EYC98_14540</name>
</gene>
<evidence type="ECO:0000256" key="3">
    <source>
        <dbReference type="SAM" id="Coils"/>
    </source>
</evidence>
<dbReference type="Pfam" id="PF07228">
    <property type="entry name" value="SpoIIE"/>
    <property type="match status" value="1"/>
</dbReference>
<feature type="domain" description="Response regulatory" evidence="4">
    <location>
        <begin position="7"/>
        <end position="121"/>
    </location>
</feature>
<keyword evidence="1" id="KW-0378">Hydrolase</keyword>
<reference evidence="5" key="1">
    <citation type="submission" date="2019-02" db="EMBL/GenBank/DDBJ databases">
        <authorList>
            <person name="Li S.-H."/>
        </authorList>
    </citation>
    <scope>NUCLEOTIDE SEQUENCE</scope>
    <source>
        <strain evidence="5">IMCC14734</strain>
    </source>
</reference>
<comment type="caution">
    <text evidence="2">Lacks conserved residue(s) required for the propagation of feature annotation.</text>
</comment>
<dbReference type="InterPro" id="IPR001789">
    <property type="entry name" value="Sig_transdc_resp-reg_receiver"/>
</dbReference>
<dbReference type="Gene3D" id="1.20.5.390">
    <property type="entry name" value="L1 transposable element, trimerization domain"/>
    <property type="match status" value="1"/>
</dbReference>
<dbReference type="InterPro" id="IPR052016">
    <property type="entry name" value="Bact_Sigma-Reg"/>
</dbReference>
<evidence type="ECO:0000313" key="6">
    <source>
        <dbReference type="Proteomes" id="UP001143362"/>
    </source>
</evidence>
<keyword evidence="3" id="KW-0175">Coiled coil</keyword>
<sequence length="393" mass="43662">MTDRRGHVLILEHDKAAADEIADRLAARGFYVEIVFEVDPSIGTDIDDDVDLVLVNIDMPGISWEAVMEVLSERELDITAIMTSRRDDANQVMRALRLGFSDFFALPIDDWEALYLSVQRCMQQRALRRENSVYGRQLEKANAELRGTVQVLEQDQQAGRHVQLRMLPESPSRIGDYVCSHSVIPSLYLSGDFIDYFLVGDRYATFVIADVSGHGSSSAFVTVLLKNLFARKRSDYIHREDQTVIEPVAMLKQANHDLLELAIGKFATMVVGVIDLETANMRYSVAGHLPLPVLVSQGGARYLEGEGSAVGIMEDVSFEEYQVDLPDQFMLALFTDGILEILPPDNLIEKEAYFLEAFAGTQESPEQLVVQLGLDKVSAAPDDIAALFIGKGA</sequence>
<organism evidence="5 6">
    <name type="scientific">Candidatus Litorirhabdus singularis</name>
    <dbReference type="NCBI Taxonomy" id="2518993"/>
    <lineage>
        <taxon>Bacteria</taxon>
        <taxon>Pseudomonadati</taxon>
        <taxon>Pseudomonadota</taxon>
        <taxon>Gammaproteobacteria</taxon>
        <taxon>Cellvibrionales</taxon>
        <taxon>Halieaceae</taxon>
        <taxon>Candidatus Litorirhabdus</taxon>
    </lineage>
</organism>
<dbReference type="Proteomes" id="UP001143362">
    <property type="component" value="Unassembled WGS sequence"/>
</dbReference>
<evidence type="ECO:0000313" key="5">
    <source>
        <dbReference type="EMBL" id="MCX2982076.1"/>
    </source>
</evidence>
<dbReference type="InterPro" id="IPR001932">
    <property type="entry name" value="PPM-type_phosphatase-like_dom"/>
</dbReference>
<dbReference type="SUPFAM" id="SSF81606">
    <property type="entry name" value="PP2C-like"/>
    <property type="match status" value="1"/>
</dbReference>
<dbReference type="Gene3D" id="3.40.50.2300">
    <property type="match status" value="1"/>
</dbReference>
<dbReference type="RefSeq" id="WP_279246107.1">
    <property type="nucleotide sequence ID" value="NZ_SHNN01000003.1"/>
</dbReference>
<dbReference type="SMART" id="SM00331">
    <property type="entry name" value="PP2C_SIG"/>
    <property type="match status" value="1"/>
</dbReference>
<accession>A0ABT3TIB9</accession>
<name>A0ABT3TIB9_9GAMM</name>
<evidence type="ECO:0000256" key="1">
    <source>
        <dbReference type="ARBA" id="ARBA00022801"/>
    </source>
</evidence>
<dbReference type="InterPro" id="IPR011006">
    <property type="entry name" value="CheY-like_superfamily"/>
</dbReference>
<dbReference type="PANTHER" id="PTHR43156:SF2">
    <property type="entry name" value="STAGE II SPORULATION PROTEIN E"/>
    <property type="match status" value="1"/>
</dbReference>
<dbReference type="InterPro" id="IPR036457">
    <property type="entry name" value="PPM-type-like_dom_sf"/>
</dbReference>
<dbReference type="Gene3D" id="3.60.40.10">
    <property type="entry name" value="PPM-type phosphatase domain"/>
    <property type="match status" value="1"/>
</dbReference>
<evidence type="ECO:0000256" key="2">
    <source>
        <dbReference type="PROSITE-ProRule" id="PRU00169"/>
    </source>
</evidence>
<keyword evidence="6" id="KW-1185">Reference proteome</keyword>
<evidence type="ECO:0000259" key="4">
    <source>
        <dbReference type="PROSITE" id="PS50110"/>
    </source>
</evidence>
<dbReference type="EMBL" id="SHNN01000003">
    <property type="protein sequence ID" value="MCX2982076.1"/>
    <property type="molecule type" value="Genomic_DNA"/>
</dbReference>
<feature type="coiled-coil region" evidence="3">
    <location>
        <begin position="124"/>
        <end position="155"/>
    </location>
</feature>
<comment type="caution">
    <text evidence="5">The sequence shown here is derived from an EMBL/GenBank/DDBJ whole genome shotgun (WGS) entry which is preliminary data.</text>
</comment>
<protein>
    <submittedName>
        <fullName evidence="5">Response regulator</fullName>
    </submittedName>
</protein>
<proteinExistence type="predicted"/>